<evidence type="ECO:0000256" key="1">
    <source>
        <dbReference type="SAM" id="Phobius"/>
    </source>
</evidence>
<comment type="caution">
    <text evidence="2">The sequence shown here is derived from an EMBL/GenBank/DDBJ whole genome shotgun (WGS) entry which is preliminary data.</text>
</comment>
<accession>A0A9W8EAE6</accession>
<keyword evidence="3" id="KW-1185">Reference proteome</keyword>
<organism evidence="2 3">
    <name type="scientific">Dimargaris verticillata</name>
    <dbReference type="NCBI Taxonomy" id="2761393"/>
    <lineage>
        <taxon>Eukaryota</taxon>
        <taxon>Fungi</taxon>
        <taxon>Fungi incertae sedis</taxon>
        <taxon>Zoopagomycota</taxon>
        <taxon>Kickxellomycotina</taxon>
        <taxon>Dimargaritomycetes</taxon>
        <taxon>Dimargaritales</taxon>
        <taxon>Dimargaritaceae</taxon>
        <taxon>Dimargaris</taxon>
    </lineage>
</organism>
<dbReference type="Proteomes" id="UP001151582">
    <property type="component" value="Unassembled WGS sequence"/>
</dbReference>
<keyword evidence="1" id="KW-0812">Transmembrane</keyword>
<feature type="transmembrane region" description="Helical" evidence="1">
    <location>
        <begin position="215"/>
        <end position="237"/>
    </location>
</feature>
<dbReference type="InterPro" id="IPR027948">
    <property type="entry name" value="DUF4436"/>
</dbReference>
<keyword evidence="1" id="KW-0472">Membrane</keyword>
<proteinExistence type="predicted"/>
<sequence length="331" mass="37843">MASSTYSEKYDHLPWWIQRVWRHSKYRRLAYFLLVLAFWCVLVPPVYMAYLREGGNADTAIDFVSDSSPSYIHVIMMIQQADFNRQKLAIYVTPTPYGDLANKRLELTKNITAYFAFQSYTFPSGNIMQSFDLTVPLIGYPRMYPFDSYETFYEVSFVDTDSSSDDGRDKLAVPIRVTVYGSVQSLSFNTSAHLVDNSPNAFNFDIVTSRTRTTMFFSVFIMLVMWGLSLTLLMLAYQVLIERREVPPPLMVVGVSMLFALPPLRNSQPGVPNVGCASDALSYFWCLFIIAMCSITIIQTFIMRWRRGSVDPYMEKSTEEARVDSSLVTTA</sequence>
<feature type="transmembrane region" description="Helical" evidence="1">
    <location>
        <begin position="282"/>
        <end position="302"/>
    </location>
</feature>
<evidence type="ECO:0000313" key="3">
    <source>
        <dbReference type="Proteomes" id="UP001151582"/>
    </source>
</evidence>
<protein>
    <recommendedName>
        <fullName evidence="4">Transmembrane protein</fullName>
    </recommendedName>
</protein>
<evidence type="ECO:0000313" key="2">
    <source>
        <dbReference type="EMBL" id="KAJ1983330.1"/>
    </source>
</evidence>
<feature type="transmembrane region" description="Helical" evidence="1">
    <location>
        <begin position="29"/>
        <end position="50"/>
    </location>
</feature>
<gene>
    <name evidence="2" type="ORF">H4R34_001353</name>
</gene>
<dbReference type="OrthoDB" id="2117972at2759"/>
<keyword evidence="1" id="KW-1133">Transmembrane helix</keyword>
<evidence type="ECO:0008006" key="4">
    <source>
        <dbReference type="Google" id="ProtNLM"/>
    </source>
</evidence>
<reference evidence="2" key="1">
    <citation type="submission" date="2022-07" db="EMBL/GenBank/DDBJ databases">
        <title>Phylogenomic reconstructions and comparative analyses of Kickxellomycotina fungi.</title>
        <authorList>
            <person name="Reynolds N.K."/>
            <person name="Stajich J.E."/>
            <person name="Barry K."/>
            <person name="Grigoriev I.V."/>
            <person name="Crous P."/>
            <person name="Smith M.E."/>
        </authorList>
    </citation>
    <scope>NUCLEOTIDE SEQUENCE</scope>
    <source>
        <strain evidence="2">RSA 567</strain>
    </source>
</reference>
<name>A0A9W8EAE6_9FUNG</name>
<dbReference type="Pfam" id="PF14494">
    <property type="entry name" value="DUF4436"/>
    <property type="match status" value="1"/>
</dbReference>
<dbReference type="AlphaFoldDB" id="A0A9W8EAE6"/>
<dbReference type="EMBL" id="JANBQB010000060">
    <property type="protein sequence ID" value="KAJ1983330.1"/>
    <property type="molecule type" value="Genomic_DNA"/>
</dbReference>